<sequence length="74" mass="8345">MVVPFFVDFVRGPVNLIFFRALDILFRALEFFLEELGFSSTSLEALDLSLTFLEVLDCSSTFLEAVRLTSLSTS</sequence>
<reference evidence="2" key="1">
    <citation type="submission" date="2016-03" db="EMBL/GenBank/DDBJ databases">
        <authorList>
            <person name="Loux Valentin"/>
        </authorList>
    </citation>
    <scope>NUCLEOTIDE SEQUENCE [LARGE SCALE GENOMIC DNA]</scope>
    <source>
        <strain evidence="2">C1</strain>
    </source>
</reference>
<evidence type="ECO:0000313" key="2">
    <source>
        <dbReference type="Proteomes" id="UP000078419"/>
    </source>
</evidence>
<dbReference type="EMBL" id="FLLR01000011">
    <property type="protein sequence ID" value="SBO14055.1"/>
    <property type="molecule type" value="Genomic_DNA"/>
</dbReference>
<proteinExistence type="predicted"/>
<name>A0AA45USX4_ANAPH</name>
<comment type="caution">
    <text evidence="1">The sequence shown here is derived from an EMBL/GenBank/DDBJ whole genome shotgun (WGS) entry which is preliminary data.</text>
</comment>
<evidence type="ECO:0000313" key="1">
    <source>
        <dbReference type="EMBL" id="SBO14055.1"/>
    </source>
</evidence>
<accession>A0AA45USX4</accession>
<gene>
    <name evidence="1" type="ORF">ANAPC1_00399</name>
</gene>
<protein>
    <submittedName>
        <fullName evidence="1">Uncharacterized protein</fullName>
    </submittedName>
</protein>
<dbReference type="Proteomes" id="UP000078419">
    <property type="component" value="Unassembled WGS sequence"/>
</dbReference>
<organism evidence="1 2">
    <name type="scientific">Anaplasma phagocytophilum</name>
    <name type="common">Ehrlichia phagocytophila</name>
    <dbReference type="NCBI Taxonomy" id="948"/>
    <lineage>
        <taxon>Bacteria</taxon>
        <taxon>Pseudomonadati</taxon>
        <taxon>Pseudomonadota</taxon>
        <taxon>Alphaproteobacteria</taxon>
        <taxon>Rickettsiales</taxon>
        <taxon>Anaplasmataceae</taxon>
        <taxon>Anaplasma</taxon>
        <taxon>phagocytophilum group</taxon>
    </lineage>
</organism>
<dbReference type="AlphaFoldDB" id="A0AA45USX4"/>